<organism evidence="4 5">
    <name type="scientific">Granulicella mallensis</name>
    <dbReference type="NCBI Taxonomy" id="940614"/>
    <lineage>
        <taxon>Bacteria</taxon>
        <taxon>Pseudomonadati</taxon>
        <taxon>Acidobacteriota</taxon>
        <taxon>Terriglobia</taxon>
        <taxon>Terriglobales</taxon>
        <taxon>Acidobacteriaceae</taxon>
        <taxon>Granulicella</taxon>
    </lineage>
</organism>
<dbReference type="Gene3D" id="3.40.50.1820">
    <property type="entry name" value="alpha/beta hydrolase"/>
    <property type="match status" value="1"/>
</dbReference>
<proteinExistence type="predicted"/>
<dbReference type="GO" id="GO:0006508">
    <property type="term" value="P:proteolysis"/>
    <property type="evidence" value="ECO:0007669"/>
    <property type="project" value="InterPro"/>
</dbReference>
<dbReference type="PANTHER" id="PTHR42776">
    <property type="entry name" value="SERINE PEPTIDASE S9 FAMILY MEMBER"/>
    <property type="match status" value="1"/>
</dbReference>
<feature type="domain" description="Peptidase S9 prolyl oligopeptidase catalytic" evidence="3">
    <location>
        <begin position="651"/>
        <end position="814"/>
    </location>
</feature>
<dbReference type="Pfam" id="PF00326">
    <property type="entry name" value="Peptidase_S9"/>
    <property type="match status" value="1"/>
</dbReference>
<gene>
    <name evidence="4" type="ORF">HDF15_000937</name>
</gene>
<dbReference type="SUPFAM" id="SSF82171">
    <property type="entry name" value="DPP6 N-terminal domain-like"/>
    <property type="match status" value="1"/>
</dbReference>
<dbReference type="Gene3D" id="2.120.10.30">
    <property type="entry name" value="TolB, C-terminal domain"/>
    <property type="match status" value="1"/>
</dbReference>
<dbReference type="GO" id="GO:0004252">
    <property type="term" value="F:serine-type endopeptidase activity"/>
    <property type="evidence" value="ECO:0007669"/>
    <property type="project" value="TreeGrafter"/>
</dbReference>
<protein>
    <submittedName>
        <fullName evidence="4">Dipeptidyl aminopeptidase/acylaminoacyl peptidase</fullName>
    </submittedName>
</protein>
<evidence type="ECO:0000259" key="3">
    <source>
        <dbReference type="Pfam" id="PF00326"/>
    </source>
</evidence>
<dbReference type="InterPro" id="IPR029058">
    <property type="entry name" value="AB_hydrolase_fold"/>
</dbReference>
<keyword evidence="4" id="KW-0645">Protease</keyword>
<dbReference type="InterPro" id="IPR011042">
    <property type="entry name" value="6-blade_b-propeller_TolB-like"/>
</dbReference>
<accession>A0A7W7ZN11</accession>
<name>A0A7W7ZN11_9BACT</name>
<dbReference type="InterPro" id="IPR001375">
    <property type="entry name" value="Peptidase_S9_cat"/>
</dbReference>
<keyword evidence="4" id="KW-0031">Aminopeptidase</keyword>
<dbReference type="AlphaFoldDB" id="A0A7W7ZN11"/>
<dbReference type="GO" id="GO:0004177">
    <property type="term" value="F:aminopeptidase activity"/>
    <property type="evidence" value="ECO:0007669"/>
    <property type="project" value="UniProtKB-KW"/>
</dbReference>
<comment type="caution">
    <text evidence="4">The sequence shown here is derived from an EMBL/GenBank/DDBJ whole genome shotgun (WGS) entry which is preliminary data.</text>
</comment>
<dbReference type="PANTHER" id="PTHR42776:SF28">
    <property type="entry name" value="GLUTAMYL ENDOPEPTIDASE, CHLOROPLASTIC-RELATED"/>
    <property type="match status" value="1"/>
</dbReference>
<keyword evidence="1" id="KW-0378">Hydrolase</keyword>
<evidence type="ECO:0000313" key="5">
    <source>
        <dbReference type="Proteomes" id="UP000584867"/>
    </source>
</evidence>
<feature type="signal peptide" evidence="2">
    <location>
        <begin position="1"/>
        <end position="21"/>
    </location>
</feature>
<evidence type="ECO:0000313" key="4">
    <source>
        <dbReference type="EMBL" id="MBB5062607.1"/>
    </source>
</evidence>
<feature type="chain" id="PRO_5030988032" evidence="2">
    <location>
        <begin position="22"/>
        <end position="826"/>
    </location>
</feature>
<evidence type="ECO:0000256" key="1">
    <source>
        <dbReference type="ARBA" id="ARBA00022801"/>
    </source>
</evidence>
<sequence>MNHRIALVAAATMIAAGYATAQTALPYQKPPAAIEQLLESAPTPQVQLSPDRKTLLIEQPATFPTIADVAQPRYRLAGIRFNPLSNGPSVERYDVSLKLQSVDAAAAKTIAGLPTKLKAVDAIWAPDSKHAAFVAHATAPAKGLDLWVIDVATASAHRVGTIKLNAVLGAPCAWMPDSASLLCKTVSATRGAAPRVSDIPTGPDIEESLGKVSPAPTYEDMLKTTTDEAIFEYYASADLTVVTLSGTARTLPAKGLIERATPSPDGHYALVSIVHRPFSYTFPYERFPQITEILPLTPGRVKVLLDRPAVDNLPISRDAVEPGPRDYQWRADAPATVVWVEAANNGLPLPKDAKVADTLYTLPAPFDGKATVLYEAPMRLSRGGGFGGARGLEWGNDHLALVTMSRFSDRKQLTVAIDPSSPGKTATIYAGSSQDRYHQPGSPVTELNAGGHPVLKLTRDGQGVYFISPGASPKGDQPFIAIMPLAGDAAGKEKILFRSADPYYDEPIGLLSDDKVLIRRESQTQSPNYFVAAFDGSAPAQLTHFPGRYDGIKMPTRQFLKYKRADGVDLTATLWLPYGYDKSQGPLPTLMEAYPAEFTSRATASQVSGSPNRYPVFGGGSHVYMVQDGYAILDSATIPIIGEGGKEPNDTYVEQLVDGAKAAIDEGVKLGVVDPNRVAVMGHSYGAFMTANLLAHSNLFRAGIAESGAYNRSLTPYGFQNEERTYWQAPDLYNKMSPFSYADKIKTPILLFHGEADDNTGTYPIQSERFYAALKGQGATVRLVFLPLEPHAYGALETKQHVLWEIDRWLNTYVRPVDPPAAPTGN</sequence>
<reference evidence="4 5" key="1">
    <citation type="submission" date="2020-08" db="EMBL/GenBank/DDBJ databases">
        <title>Genomic Encyclopedia of Type Strains, Phase IV (KMG-V): Genome sequencing to study the core and pangenomes of soil and plant-associated prokaryotes.</title>
        <authorList>
            <person name="Whitman W."/>
        </authorList>
    </citation>
    <scope>NUCLEOTIDE SEQUENCE [LARGE SCALE GENOMIC DNA]</scope>
    <source>
        <strain evidence="4 5">X5P3</strain>
    </source>
</reference>
<keyword evidence="2" id="KW-0732">Signal</keyword>
<evidence type="ECO:0000256" key="2">
    <source>
        <dbReference type="SAM" id="SignalP"/>
    </source>
</evidence>
<dbReference type="EMBL" id="JACHIO010000003">
    <property type="protein sequence ID" value="MBB5062607.1"/>
    <property type="molecule type" value="Genomic_DNA"/>
</dbReference>
<dbReference type="RefSeq" id="WP_184253172.1">
    <property type="nucleotide sequence ID" value="NZ_JACHIO010000003.1"/>
</dbReference>
<dbReference type="Proteomes" id="UP000584867">
    <property type="component" value="Unassembled WGS sequence"/>
</dbReference>
<dbReference type="SUPFAM" id="SSF53474">
    <property type="entry name" value="alpha/beta-Hydrolases"/>
    <property type="match status" value="1"/>
</dbReference>